<reference evidence="1" key="1">
    <citation type="journal article" date="2014" name="Front. Microbiol.">
        <title>High frequency of phylogenetically diverse reductive dehalogenase-homologous genes in deep subseafloor sedimentary metagenomes.</title>
        <authorList>
            <person name="Kawai M."/>
            <person name="Futagami T."/>
            <person name="Toyoda A."/>
            <person name="Takaki Y."/>
            <person name="Nishi S."/>
            <person name="Hori S."/>
            <person name="Arai W."/>
            <person name="Tsubouchi T."/>
            <person name="Morono Y."/>
            <person name="Uchiyama I."/>
            <person name="Ito T."/>
            <person name="Fujiyama A."/>
            <person name="Inagaki F."/>
            <person name="Takami H."/>
        </authorList>
    </citation>
    <scope>NUCLEOTIDE SEQUENCE</scope>
    <source>
        <strain evidence="1">Expedition CK06-06</strain>
    </source>
</reference>
<evidence type="ECO:0000313" key="1">
    <source>
        <dbReference type="EMBL" id="GAG61866.1"/>
    </source>
</evidence>
<organism evidence="1">
    <name type="scientific">marine sediment metagenome</name>
    <dbReference type="NCBI Taxonomy" id="412755"/>
    <lineage>
        <taxon>unclassified sequences</taxon>
        <taxon>metagenomes</taxon>
        <taxon>ecological metagenomes</taxon>
    </lineage>
</organism>
<dbReference type="NCBIfam" id="NF005679">
    <property type="entry name" value="PRK07475.1"/>
    <property type="match status" value="1"/>
</dbReference>
<accession>X1APS8</accession>
<sequence>MKVVKGDQTLYNVKNKQAIYGHSIGIIMLNCLFPRIPGDIGNATTFNFPVLYKVVKDVPIQKIINERDEKYLQPFISAARELEKDGVKAITTSCGFLAIFQQVLSRAVKVPFFSSSLLQVPLVYQMVGRRGKIGILTADSRLLSEDHFMAVGWSSKDIPIAIASMHQCEEFNKGLFLKGQGPPKIDVSKIEAEAVAVVKKLIIEEPEVRAFVIECTNLPPFASAIQKEIGLLIFDIVTLAKMVHETAMRTVFTGFL</sequence>
<comment type="caution">
    <text evidence="1">The sequence shown here is derived from an EMBL/GenBank/DDBJ whole genome shotgun (WGS) entry which is preliminary data.</text>
</comment>
<proteinExistence type="predicted"/>
<dbReference type="AlphaFoldDB" id="X1APS8"/>
<name>X1APS8_9ZZZZ</name>
<evidence type="ECO:0008006" key="2">
    <source>
        <dbReference type="Google" id="ProtNLM"/>
    </source>
</evidence>
<protein>
    <recommendedName>
        <fullName evidence="2">Aspartate/glutamate racemase family protein</fullName>
    </recommendedName>
</protein>
<dbReference type="EMBL" id="BART01001081">
    <property type="protein sequence ID" value="GAG61866.1"/>
    <property type="molecule type" value="Genomic_DNA"/>
</dbReference>
<gene>
    <name evidence="1" type="ORF">S01H4_04134</name>
</gene>